<proteinExistence type="predicted"/>
<evidence type="ECO:0000313" key="1">
    <source>
        <dbReference type="EMBL" id="KAF7785364.1"/>
    </source>
</evidence>
<comment type="caution">
    <text evidence="1">The sequence shown here is derived from an EMBL/GenBank/DDBJ whole genome shotgun (WGS) entry which is preliminary data.</text>
</comment>
<gene>
    <name evidence="1" type="ORF">PRUB_a4920</name>
</gene>
<dbReference type="GeneID" id="61359266"/>
<accession>A0A8T0C3T7</accession>
<evidence type="ECO:0008006" key="3">
    <source>
        <dbReference type="Google" id="ProtNLM"/>
    </source>
</evidence>
<sequence length="248" mass="27733">MPRYFILIALLWLPAAFANTYRVNISEALSYTLGQQQITAMFSAIYAPLGIQPEFEFLPSERGLQLVNEGELDAEAGRVDLIGARYANLIAVPAPLGQLKLMLLCTDPKYCDLSYETDLAIIAGNLITVWFCQQHQLNCNRVQNDISAYQALSRGRVNRILATDKYALGSLCESGLTTLYSKTASERTFTIYHYVHKKHQALVPKLSAHIKAIRKSGQLRQYAERLENAFSQCQGQLISLDPSTDSHT</sequence>
<name>A0A8T0C3T7_9GAMM</name>
<dbReference type="AlphaFoldDB" id="A0A8T0C3T7"/>
<dbReference type="SUPFAM" id="SSF53850">
    <property type="entry name" value="Periplasmic binding protein-like II"/>
    <property type="match status" value="1"/>
</dbReference>
<protein>
    <recommendedName>
        <fullName evidence="3">Solute-binding protein family 3/N-terminal domain-containing protein</fullName>
    </recommendedName>
</protein>
<dbReference type="Gene3D" id="3.40.190.10">
    <property type="entry name" value="Periplasmic binding protein-like II"/>
    <property type="match status" value="2"/>
</dbReference>
<evidence type="ECO:0000313" key="2">
    <source>
        <dbReference type="Proteomes" id="UP000016480"/>
    </source>
</evidence>
<organism evidence="1 2">
    <name type="scientific">Pseudoalteromonas rubra</name>
    <dbReference type="NCBI Taxonomy" id="43658"/>
    <lineage>
        <taxon>Bacteria</taxon>
        <taxon>Pseudomonadati</taxon>
        <taxon>Pseudomonadota</taxon>
        <taxon>Gammaproteobacteria</taxon>
        <taxon>Alteromonadales</taxon>
        <taxon>Pseudoalteromonadaceae</taxon>
        <taxon>Pseudoalteromonas</taxon>
    </lineage>
</organism>
<dbReference type="RefSeq" id="WP_010387009.1">
    <property type="nucleotide sequence ID" value="NZ_AHCD03000037.1"/>
</dbReference>
<dbReference type="Proteomes" id="UP000016480">
    <property type="component" value="Unassembled WGS sequence"/>
</dbReference>
<dbReference type="EMBL" id="AHCD03000037">
    <property type="protein sequence ID" value="KAF7785364.1"/>
    <property type="molecule type" value="Genomic_DNA"/>
</dbReference>
<reference evidence="1 2" key="1">
    <citation type="journal article" date="2012" name="J. Bacteriol.">
        <title>Genome sequence of the cycloprodigiosin-producing bacterial strain Pseudoalteromonas rubra ATCC 29570(T).</title>
        <authorList>
            <person name="Xie B.B."/>
            <person name="Shu Y.L."/>
            <person name="Qin Q.L."/>
            <person name="Rong J.C."/>
            <person name="Zhang X.Y."/>
            <person name="Chen X.L."/>
            <person name="Zhou B.C."/>
            <person name="Zhang Y.Z."/>
        </authorList>
    </citation>
    <scope>NUCLEOTIDE SEQUENCE [LARGE SCALE GENOMIC DNA]</scope>
    <source>
        <strain evidence="1 2">DSM 6842</strain>
    </source>
</reference>